<name>A0A813S3E8_ADIRI</name>
<dbReference type="PANTHER" id="PTHR34093">
    <property type="entry name" value="CHLORIDE CHANNEL CLIC-LIKE PROTEIN 1"/>
    <property type="match status" value="1"/>
</dbReference>
<evidence type="ECO:0000313" key="9">
    <source>
        <dbReference type="EMBL" id="CAF0789577.1"/>
    </source>
</evidence>
<reference evidence="9" key="1">
    <citation type="submission" date="2021-02" db="EMBL/GenBank/DDBJ databases">
        <authorList>
            <person name="Nowell W R."/>
        </authorList>
    </citation>
    <scope>NUCLEOTIDE SEQUENCE</scope>
</reference>
<keyword evidence="11" id="KW-1185">Reference proteome</keyword>
<keyword evidence="6 8" id="KW-0472">Membrane</keyword>
<keyword evidence="5 8" id="KW-1133">Transmembrane helix</keyword>
<feature type="transmembrane region" description="Helical" evidence="8">
    <location>
        <begin position="60"/>
        <end position="78"/>
    </location>
</feature>
<feature type="transmembrane region" description="Helical" evidence="8">
    <location>
        <begin position="206"/>
        <end position="225"/>
    </location>
</feature>
<evidence type="ECO:0000256" key="4">
    <source>
        <dbReference type="ARBA" id="ARBA00022692"/>
    </source>
</evidence>
<sequence>MFTLFLSYFMFRTFQGNVLNEVHMVTKLLKESAVRIEELIPSFSKKTWSQKLRSLDLGKVLLGVFLATGVGLTVVMSLQVRNHFRRTFKIMFTFIFIISVVQNCYGFYLEELAKIDTVLIKTLPQHCLSYSHGFFHTMKLVFTRTVQASHNECLEYQKALRNVPHAHATLAKAVSLTVAQLFITPLGEIGESISAFFAGLMLHVPFIASPIVISSVLFFLFILIITRSKYALTSVYGLFSFHPVVTPDVTKSPQYLEKVNQLELKEKECENLEQKITELKKLSLPPPNNTTSSVVGQKSVNRSTPLSDESPSLAEQTITQEKVPSSNQATTTKEQDQDVPTNNSHHTGFKVD</sequence>
<comment type="caution">
    <text evidence="9">The sequence shown here is derived from an EMBL/GenBank/DDBJ whole genome shotgun (WGS) entry which is preliminary data.</text>
</comment>
<feature type="region of interest" description="Disordered" evidence="7">
    <location>
        <begin position="281"/>
        <end position="352"/>
    </location>
</feature>
<feature type="compositionally biased region" description="Polar residues" evidence="7">
    <location>
        <begin position="289"/>
        <end position="346"/>
    </location>
</feature>
<dbReference type="GO" id="GO:0016020">
    <property type="term" value="C:membrane"/>
    <property type="evidence" value="ECO:0007669"/>
    <property type="project" value="UniProtKB-SubCell"/>
</dbReference>
<dbReference type="GO" id="GO:0005783">
    <property type="term" value="C:endoplasmic reticulum"/>
    <property type="evidence" value="ECO:0007669"/>
    <property type="project" value="TreeGrafter"/>
</dbReference>
<dbReference type="Proteomes" id="UP000663828">
    <property type="component" value="Unassembled WGS sequence"/>
</dbReference>
<dbReference type="GO" id="GO:0005254">
    <property type="term" value="F:chloride channel activity"/>
    <property type="evidence" value="ECO:0007669"/>
    <property type="project" value="TreeGrafter"/>
</dbReference>
<dbReference type="EMBL" id="CAJNOR010000083">
    <property type="protein sequence ID" value="CAF0789577.1"/>
    <property type="molecule type" value="Genomic_DNA"/>
</dbReference>
<evidence type="ECO:0000256" key="8">
    <source>
        <dbReference type="SAM" id="Phobius"/>
    </source>
</evidence>
<evidence type="ECO:0000256" key="5">
    <source>
        <dbReference type="ARBA" id="ARBA00022989"/>
    </source>
</evidence>
<organism evidence="9 11">
    <name type="scientific">Adineta ricciae</name>
    <name type="common">Rotifer</name>
    <dbReference type="NCBI Taxonomy" id="249248"/>
    <lineage>
        <taxon>Eukaryota</taxon>
        <taxon>Metazoa</taxon>
        <taxon>Spiralia</taxon>
        <taxon>Gnathifera</taxon>
        <taxon>Rotifera</taxon>
        <taxon>Eurotatoria</taxon>
        <taxon>Bdelloidea</taxon>
        <taxon>Adinetida</taxon>
        <taxon>Adinetidae</taxon>
        <taxon>Adineta</taxon>
    </lineage>
</organism>
<keyword evidence="4 8" id="KW-0812">Transmembrane</keyword>
<evidence type="ECO:0000256" key="7">
    <source>
        <dbReference type="SAM" id="MobiDB-lite"/>
    </source>
</evidence>
<evidence type="ECO:0000313" key="10">
    <source>
        <dbReference type="EMBL" id="CAF1217244.1"/>
    </source>
</evidence>
<feature type="transmembrane region" description="Helical" evidence="8">
    <location>
        <begin position="90"/>
        <end position="108"/>
    </location>
</feature>
<evidence type="ECO:0000256" key="6">
    <source>
        <dbReference type="ARBA" id="ARBA00023136"/>
    </source>
</evidence>
<dbReference type="OrthoDB" id="10037397at2759"/>
<protein>
    <recommendedName>
        <fullName evidence="3">Chloride channel CLIC-like protein 1</fullName>
    </recommendedName>
</protein>
<comment type="similarity">
    <text evidence="2">Belongs to the chloride channel MCLC family.</text>
</comment>
<gene>
    <name evidence="10" type="ORF">EDS130_LOCUS26215</name>
    <name evidence="9" type="ORF">XAT740_LOCUS2411</name>
</gene>
<evidence type="ECO:0000256" key="2">
    <source>
        <dbReference type="ARBA" id="ARBA00005944"/>
    </source>
</evidence>
<evidence type="ECO:0000313" key="11">
    <source>
        <dbReference type="Proteomes" id="UP000663828"/>
    </source>
</evidence>
<evidence type="ECO:0000256" key="1">
    <source>
        <dbReference type="ARBA" id="ARBA00004141"/>
    </source>
</evidence>
<evidence type="ECO:0000256" key="3">
    <source>
        <dbReference type="ARBA" id="ARBA00015571"/>
    </source>
</evidence>
<dbReference type="InterPro" id="IPR009231">
    <property type="entry name" value="Chloride_chnl_CLIC-like"/>
</dbReference>
<accession>A0A813S3E8</accession>
<comment type="subcellular location">
    <subcellularLocation>
        <location evidence="1">Membrane</location>
        <topology evidence="1">Multi-pass membrane protein</topology>
    </subcellularLocation>
</comment>
<dbReference type="EMBL" id="CAJNOJ010000158">
    <property type="protein sequence ID" value="CAF1217244.1"/>
    <property type="molecule type" value="Genomic_DNA"/>
</dbReference>
<proteinExistence type="inferred from homology"/>
<dbReference type="PANTHER" id="PTHR34093:SF1">
    <property type="entry name" value="CHLORIDE CHANNEL CLIC-LIKE PROTEIN 1"/>
    <property type="match status" value="1"/>
</dbReference>
<dbReference type="AlphaFoldDB" id="A0A813S3E8"/>
<dbReference type="Proteomes" id="UP000663852">
    <property type="component" value="Unassembled WGS sequence"/>
</dbReference>